<sequence>MQEAIWSNTQKGPEITVAPTSATKYFAFCKDNNCVSASSDTLLIGVFSKNAPKISALKSQVCLGDTIQLRANGCTGKVEWSNGSTGETLKEKTKISGVQNYTAKCVSDTLQCESQVSDSLKITVLEKISKPTVLQSLRNTCPVQFVNLNNATSIDSQSTSSVFLFKNDSLQTAETISDPTKIAVSGIYYIFKKSTDGCLSAPSAIAVGISDCSSTTKTDTVDIQVRKSANVSVADINSKVFYRIVIKKHQKDHGH</sequence>
<organism evidence="1 2">
    <name type="scientific">Lacihabitans lacunae</name>
    <dbReference type="NCBI Taxonomy" id="1028214"/>
    <lineage>
        <taxon>Bacteria</taxon>
        <taxon>Pseudomonadati</taxon>
        <taxon>Bacteroidota</taxon>
        <taxon>Cytophagia</taxon>
        <taxon>Cytophagales</taxon>
        <taxon>Leadbetterellaceae</taxon>
        <taxon>Lacihabitans</taxon>
    </lineage>
</organism>
<dbReference type="Proteomes" id="UP001595616">
    <property type="component" value="Unassembled WGS sequence"/>
</dbReference>
<evidence type="ECO:0000313" key="1">
    <source>
        <dbReference type="EMBL" id="MFC3813268.1"/>
    </source>
</evidence>
<gene>
    <name evidence="1" type="ORF">ACFOOI_21560</name>
</gene>
<comment type="caution">
    <text evidence="1">The sequence shown here is derived from an EMBL/GenBank/DDBJ whole genome shotgun (WGS) entry which is preliminary data.</text>
</comment>
<keyword evidence="2" id="KW-1185">Reference proteome</keyword>
<accession>A0ABV7Z4Z7</accession>
<name>A0ABV7Z4Z7_9BACT</name>
<dbReference type="EMBL" id="JBHRYQ010000002">
    <property type="protein sequence ID" value="MFC3813268.1"/>
    <property type="molecule type" value="Genomic_DNA"/>
</dbReference>
<proteinExistence type="predicted"/>
<reference evidence="2" key="1">
    <citation type="journal article" date="2019" name="Int. J. Syst. Evol. Microbiol.">
        <title>The Global Catalogue of Microorganisms (GCM) 10K type strain sequencing project: providing services to taxonomists for standard genome sequencing and annotation.</title>
        <authorList>
            <consortium name="The Broad Institute Genomics Platform"/>
            <consortium name="The Broad Institute Genome Sequencing Center for Infectious Disease"/>
            <person name="Wu L."/>
            <person name="Ma J."/>
        </authorList>
    </citation>
    <scope>NUCLEOTIDE SEQUENCE [LARGE SCALE GENOMIC DNA]</scope>
    <source>
        <strain evidence="2">CECT 7956</strain>
    </source>
</reference>
<evidence type="ECO:0008006" key="3">
    <source>
        <dbReference type="Google" id="ProtNLM"/>
    </source>
</evidence>
<evidence type="ECO:0000313" key="2">
    <source>
        <dbReference type="Proteomes" id="UP001595616"/>
    </source>
</evidence>
<dbReference type="RefSeq" id="WP_379840252.1">
    <property type="nucleotide sequence ID" value="NZ_JBHRYQ010000002.1"/>
</dbReference>
<protein>
    <recommendedName>
        <fullName evidence="3">Ig-like domain-containing protein</fullName>
    </recommendedName>
</protein>